<protein>
    <submittedName>
        <fullName evidence="1">Uncharacterized protein</fullName>
    </submittedName>
</protein>
<comment type="caution">
    <text evidence="1">The sequence shown here is derived from an EMBL/GenBank/DDBJ whole genome shotgun (WGS) entry which is preliminary data.</text>
</comment>
<evidence type="ECO:0000313" key="2">
    <source>
        <dbReference type="Proteomes" id="UP001596317"/>
    </source>
</evidence>
<dbReference type="EMBL" id="JBHSWB010000001">
    <property type="protein sequence ID" value="MFC6661987.1"/>
    <property type="molecule type" value="Genomic_DNA"/>
</dbReference>
<sequence length="96" mass="10330">MTQVKFGRHLNEKPPFEINDLTFSGLPLSLAEERRLAAAGDDAPETELMNAVLGALAEVLNARAQGRHVDAGWLTENLAPADVEGILDYLRTGTAS</sequence>
<dbReference type="RefSeq" id="WP_224608924.1">
    <property type="nucleotide sequence ID" value="NZ_JAIQXV010000009.1"/>
</dbReference>
<name>A0ABW1ZR80_9DEIO</name>
<reference evidence="2" key="1">
    <citation type="journal article" date="2019" name="Int. J. Syst. Evol. Microbiol.">
        <title>The Global Catalogue of Microorganisms (GCM) 10K type strain sequencing project: providing services to taxonomists for standard genome sequencing and annotation.</title>
        <authorList>
            <consortium name="The Broad Institute Genomics Platform"/>
            <consortium name="The Broad Institute Genome Sequencing Center for Infectious Disease"/>
            <person name="Wu L."/>
            <person name="Ma J."/>
        </authorList>
    </citation>
    <scope>NUCLEOTIDE SEQUENCE [LARGE SCALE GENOMIC DNA]</scope>
    <source>
        <strain evidence="2">CCUG 63830</strain>
    </source>
</reference>
<accession>A0ABW1ZR80</accession>
<evidence type="ECO:0000313" key="1">
    <source>
        <dbReference type="EMBL" id="MFC6661987.1"/>
    </source>
</evidence>
<proteinExistence type="predicted"/>
<dbReference type="Proteomes" id="UP001596317">
    <property type="component" value="Unassembled WGS sequence"/>
</dbReference>
<organism evidence="1 2">
    <name type="scientific">Deinococcus multiflagellatus</name>
    <dbReference type="NCBI Taxonomy" id="1656887"/>
    <lineage>
        <taxon>Bacteria</taxon>
        <taxon>Thermotogati</taxon>
        <taxon>Deinococcota</taxon>
        <taxon>Deinococci</taxon>
        <taxon>Deinococcales</taxon>
        <taxon>Deinococcaceae</taxon>
        <taxon>Deinococcus</taxon>
    </lineage>
</organism>
<gene>
    <name evidence="1" type="ORF">ACFP90_17905</name>
</gene>
<keyword evidence="2" id="KW-1185">Reference proteome</keyword>